<keyword evidence="8 15" id="KW-0406">Ion transport</keyword>
<dbReference type="PANTHER" id="PTHR12427">
    <property type="entry name" value="ATP SYNTHASE E CHAIN, MITOCHONDRIAL"/>
    <property type="match status" value="1"/>
</dbReference>
<comment type="subcellular location">
    <subcellularLocation>
        <location evidence="1 15">Mitochondrion inner membrane</location>
    </subcellularLocation>
</comment>
<evidence type="ECO:0000256" key="11">
    <source>
        <dbReference type="ARBA" id="ARBA00023310"/>
    </source>
</evidence>
<keyword evidence="4 15" id="KW-0138">CF(0)</keyword>
<dbReference type="GO" id="GO:0015078">
    <property type="term" value="F:proton transmembrane transporter activity"/>
    <property type="evidence" value="ECO:0007669"/>
    <property type="project" value="InterPro"/>
</dbReference>
<keyword evidence="18" id="KW-1185">Reference proteome</keyword>
<protein>
    <recommendedName>
        <fullName evidence="14 15">ATP synthase F(0) complex subunit e, mitochondrial</fullName>
    </recommendedName>
</protein>
<dbReference type="InterPro" id="IPR008386">
    <property type="entry name" value="ATP_synth_F0_esu_mt"/>
</dbReference>
<evidence type="ECO:0000256" key="5">
    <source>
        <dbReference type="ARBA" id="ARBA00022781"/>
    </source>
</evidence>
<keyword evidence="3 15" id="KW-0813">Transport</keyword>
<keyword evidence="7" id="KW-0007">Acetylation</keyword>
<reference evidence="17" key="1">
    <citation type="submission" date="2021-12" db="EMBL/GenBank/DDBJ databases">
        <authorList>
            <person name="Zaccaron A."/>
            <person name="Stergiopoulos I."/>
        </authorList>
    </citation>
    <scope>NUCLEOTIDE SEQUENCE</scope>
    <source>
        <strain evidence="17">Race5_Kim</strain>
    </source>
</reference>
<dbReference type="OrthoDB" id="2125027at2759"/>
<dbReference type="EMBL" id="CP090163">
    <property type="protein sequence ID" value="UJO11832.1"/>
    <property type="molecule type" value="Genomic_DNA"/>
</dbReference>
<keyword evidence="5 15" id="KW-0375">Hydrogen ion transport</keyword>
<evidence type="ECO:0000256" key="13">
    <source>
        <dbReference type="ARBA" id="ARBA00064647"/>
    </source>
</evidence>
<dbReference type="GO" id="GO:0005743">
    <property type="term" value="C:mitochondrial inner membrane"/>
    <property type="evidence" value="ECO:0007669"/>
    <property type="project" value="UniProtKB-SubCell"/>
</dbReference>
<dbReference type="RefSeq" id="XP_047756198.1">
    <property type="nucleotide sequence ID" value="XM_047900100.1"/>
</dbReference>
<evidence type="ECO:0000256" key="7">
    <source>
        <dbReference type="ARBA" id="ARBA00022990"/>
    </source>
</evidence>
<evidence type="ECO:0000256" key="12">
    <source>
        <dbReference type="ARBA" id="ARBA00057306"/>
    </source>
</evidence>
<evidence type="ECO:0000313" key="18">
    <source>
        <dbReference type="Proteomes" id="UP000756132"/>
    </source>
</evidence>
<dbReference type="AlphaFoldDB" id="A0A9Q8L6R1"/>
<sequence length="91" mass="10148">MASSSTGVNVLRWGALVFGVFYGFSHQQAISSRDKAAAAQHEWDRKQNLINEAKKQFAEKHSSKKSGDGVITNPEDPKFDLEAYFKKLESS</sequence>
<feature type="region of interest" description="Disordered" evidence="16">
    <location>
        <begin position="56"/>
        <end position="76"/>
    </location>
</feature>
<evidence type="ECO:0000313" key="17">
    <source>
        <dbReference type="EMBL" id="UJO11832.1"/>
    </source>
</evidence>
<evidence type="ECO:0000256" key="8">
    <source>
        <dbReference type="ARBA" id="ARBA00023065"/>
    </source>
</evidence>
<evidence type="ECO:0000256" key="3">
    <source>
        <dbReference type="ARBA" id="ARBA00022448"/>
    </source>
</evidence>
<keyword evidence="6 15" id="KW-0999">Mitochondrion inner membrane</keyword>
<name>A0A9Q8L6R1_PASFU</name>
<dbReference type="GO" id="GO:0045259">
    <property type="term" value="C:proton-transporting ATP synthase complex"/>
    <property type="evidence" value="ECO:0007669"/>
    <property type="project" value="UniProtKB-UniRule"/>
</dbReference>
<evidence type="ECO:0000256" key="1">
    <source>
        <dbReference type="ARBA" id="ARBA00004273"/>
    </source>
</evidence>
<comment type="subunit">
    <text evidence="15">F-type ATPases have 2 components, CF(1) - the catalytic core - and CF(0) - the membrane proton channel. CF(1) and CF(0) have multiple subunits.</text>
</comment>
<comment type="similarity">
    <text evidence="2 15">Belongs to the ATPase e subunit family.</text>
</comment>
<evidence type="ECO:0000256" key="2">
    <source>
        <dbReference type="ARBA" id="ARBA00007333"/>
    </source>
</evidence>
<comment type="function">
    <text evidence="12 15">Subunit e, of the mitochondrial membrane ATP synthase complex (F(1)F(0) ATP synthase or Complex V) that produces ATP from ADP in the presence of a proton gradient across the membrane which is generated by electron transport complexes of the respiratory chain. ATP synthase complex consist of a soluble F(1) head domain - the catalytic core - and a membrane F(1) domain - the membrane proton channel. These two domains are linked by a central stalk rotating inside the F(1) region and a stationary peripheral stalk. During catalysis, ATP synthesis in the catalytic domain of F(1) is coupled via a rotary mechanism of the central stalk subunits to proton translocation. In vivo, can only synthesize ATP although its ATP hydrolase activity can be activated artificially in vitro. Part of the complex F(0) domain.</text>
</comment>
<gene>
    <name evidence="17" type="ORF">CLAFUR5_00952</name>
</gene>
<dbReference type="KEGG" id="ffu:CLAFUR5_00952"/>
<dbReference type="Pfam" id="PF05680">
    <property type="entry name" value="ATP-synt_E"/>
    <property type="match status" value="1"/>
</dbReference>
<comment type="subunit">
    <text evidence="13">Component of the ATP synthase complex composed at least of ATP5F1A/subunit alpha, ATP5F1B/subunit beta, ATP5MC1/subunit c (homooctomer), MT-ATP6/subunit a, MT-ATP8/subunit 8, ATP5ME/subunit e, ATP5MF/subunit f, ATP5MG/subunit g, ATP5MK/subunit k, ATP5MJ/subunit j, ATP5F1C/subunit gamma, ATP5F1D/subunit delta, ATP5F1E/subunit epsilon, ATP5PF/subunit F6, ATP5PB/subunit b, ATP5PD/subunit d, ATP5PO/subunit OSCP. ATP synthase complex consists of a soluble F(1) head domain (subunits alpha(3) and beta(3)) - the catalytic core - and a membrane F(0) domain - the membrane proton channel (subunits c, a, 8, e, f, g, k and j). These two domains are linked by a central stalk (subunits gamma, delta, and epsilon) rotating inside the F1 region and a stationary peripheral stalk (subunits F6, b, d, and OSCP).</text>
</comment>
<evidence type="ECO:0000256" key="14">
    <source>
        <dbReference type="ARBA" id="ARBA00074682"/>
    </source>
</evidence>
<accession>A0A9Q8L6R1</accession>
<evidence type="ECO:0000256" key="9">
    <source>
        <dbReference type="ARBA" id="ARBA00023128"/>
    </source>
</evidence>
<dbReference type="GeneID" id="71980830"/>
<evidence type="ECO:0000256" key="4">
    <source>
        <dbReference type="ARBA" id="ARBA00022547"/>
    </source>
</evidence>
<keyword evidence="11 15" id="KW-0066">ATP synthesis</keyword>
<keyword evidence="9 15" id="KW-0496">Mitochondrion</keyword>
<proteinExistence type="inferred from homology"/>
<dbReference type="Proteomes" id="UP000756132">
    <property type="component" value="Chromosome 1"/>
</dbReference>
<evidence type="ECO:0000256" key="10">
    <source>
        <dbReference type="ARBA" id="ARBA00023136"/>
    </source>
</evidence>
<keyword evidence="10" id="KW-0472">Membrane</keyword>
<evidence type="ECO:0000256" key="16">
    <source>
        <dbReference type="SAM" id="MobiDB-lite"/>
    </source>
</evidence>
<dbReference type="PANTHER" id="PTHR12427:SF1">
    <property type="entry name" value="ATP SYNTHASE SUBUNIT E, MITOCHONDRIAL"/>
    <property type="match status" value="1"/>
</dbReference>
<feature type="compositionally biased region" description="Basic and acidic residues" evidence="16">
    <location>
        <begin position="56"/>
        <end position="67"/>
    </location>
</feature>
<evidence type="ECO:0000256" key="6">
    <source>
        <dbReference type="ARBA" id="ARBA00022792"/>
    </source>
</evidence>
<evidence type="ECO:0000256" key="15">
    <source>
        <dbReference type="RuleBase" id="RU367005"/>
    </source>
</evidence>
<reference evidence="17" key="2">
    <citation type="journal article" date="2022" name="Microb. Genom.">
        <title>A chromosome-scale genome assembly of the tomato pathogen Cladosporium fulvum reveals a compartmentalized genome architecture and the presence of a dispensable chromosome.</title>
        <authorList>
            <person name="Zaccaron A.Z."/>
            <person name="Chen L.H."/>
            <person name="Samaras A."/>
            <person name="Stergiopoulos I."/>
        </authorList>
    </citation>
    <scope>NUCLEOTIDE SEQUENCE</scope>
    <source>
        <strain evidence="17">Race5_Kim</strain>
    </source>
</reference>
<organism evidence="17 18">
    <name type="scientific">Passalora fulva</name>
    <name type="common">Tomato leaf mold</name>
    <name type="synonym">Cladosporium fulvum</name>
    <dbReference type="NCBI Taxonomy" id="5499"/>
    <lineage>
        <taxon>Eukaryota</taxon>
        <taxon>Fungi</taxon>
        <taxon>Dikarya</taxon>
        <taxon>Ascomycota</taxon>
        <taxon>Pezizomycotina</taxon>
        <taxon>Dothideomycetes</taxon>
        <taxon>Dothideomycetidae</taxon>
        <taxon>Mycosphaerellales</taxon>
        <taxon>Mycosphaerellaceae</taxon>
        <taxon>Fulvia</taxon>
    </lineage>
</organism>
<dbReference type="GO" id="GO:0015986">
    <property type="term" value="P:proton motive force-driven ATP synthesis"/>
    <property type="evidence" value="ECO:0007669"/>
    <property type="project" value="InterPro"/>
</dbReference>